<gene>
    <name evidence="2" type="ORF">L873DRAFT_1809049</name>
</gene>
<reference evidence="2 3" key="1">
    <citation type="journal article" date="2018" name="Nat. Ecol. Evol.">
        <title>Pezizomycetes genomes reveal the molecular basis of ectomycorrhizal truffle lifestyle.</title>
        <authorList>
            <person name="Murat C."/>
            <person name="Payen T."/>
            <person name="Noel B."/>
            <person name="Kuo A."/>
            <person name="Morin E."/>
            <person name="Chen J."/>
            <person name="Kohler A."/>
            <person name="Krizsan K."/>
            <person name="Balestrini R."/>
            <person name="Da Silva C."/>
            <person name="Montanini B."/>
            <person name="Hainaut M."/>
            <person name="Levati E."/>
            <person name="Barry K.W."/>
            <person name="Belfiori B."/>
            <person name="Cichocki N."/>
            <person name="Clum A."/>
            <person name="Dockter R.B."/>
            <person name="Fauchery L."/>
            <person name="Guy J."/>
            <person name="Iotti M."/>
            <person name="Le Tacon F."/>
            <person name="Lindquist E.A."/>
            <person name="Lipzen A."/>
            <person name="Malagnac F."/>
            <person name="Mello A."/>
            <person name="Molinier V."/>
            <person name="Miyauchi S."/>
            <person name="Poulain J."/>
            <person name="Riccioni C."/>
            <person name="Rubini A."/>
            <person name="Sitrit Y."/>
            <person name="Splivallo R."/>
            <person name="Traeger S."/>
            <person name="Wang M."/>
            <person name="Zifcakova L."/>
            <person name="Wipf D."/>
            <person name="Zambonelli A."/>
            <person name="Paolocci F."/>
            <person name="Nowrousian M."/>
            <person name="Ottonello S."/>
            <person name="Baldrian P."/>
            <person name="Spatafora J.W."/>
            <person name="Henrissat B."/>
            <person name="Nagy L.G."/>
            <person name="Aury J.M."/>
            <person name="Wincker P."/>
            <person name="Grigoriev I.V."/>
            <person name="Bonfante P."/>
            <person name="Martin F.M."/>
        </authorList>
    </citation>
    <scope>NUCLEOTIDE SEQUENCE [LARGE SCALE GENOMIC DNA]</scope>
    <source>
        <strain evidence="2 3">120613-1</strain>
    </source>
</reference>
<feature type="region of interest" description="Disordered" evidence="1">
    <location>
        <begin position="24"/>
        <end position="46"/>
    </location>
</feature>
<name>A0A3N4JKY3_9PEZI</name>
<evidence type="ECO:0000313" key="3">
    <source>
        <dbReference type="Proteomes" id="UP000276215"/>
    </source>
</evidence>
<organism evidence="2 3">
    <name type="scientific">Choiromyces venosus 120613-1</name>
    <dbReference type="NCBI Taxonomy" id="1336337"/>
    <lineage>
        <taxon>Eukaryota</taxon>
        <taxon>Fungi</taxon>
        <taxon>Dikarya</taxon>
        <taxon>Ascomycota</taxon>
        <taxon>Pezizomycotina</taxon>
        <taxon>Pezizomycetes</taxon>
        <taxon>Pezizales</taxon>
        <taxon>Tuberaceae</taxon>
        <taxon>Choiromyces</taxon>
    </lineage>
</organism>
<keyword evidence="3" id="KW-1185">Reference proteome</keyword>
<dbReference type="AlphaFoldDB" id="A0A3N4JKY3"/>
<dbReference type="Proteomes" id="UP000276215">
    <property type="component" value="Unassembled WGS sequence"/>
</dbReference>
<feature type="compositionally biased region" description="Polar residues" evidence="1">
    <location>
        <begin position="27"/>
        <end position="38"/>
    </location>
</feature>
<proteinExistence type="predicted"/>
<sequence length="82" mass="9433">MARKSSNFPNCTYTVKTEIIENHARTSRISPSGLSGENTAKRLPFSPRLRQIKKKKKTTDLAWRGKIQRPSEILNYFGFYGN</sequence>
<evidence type="ECO:0000256" key="1">
    <source>
        <dbReference type="SAM" id="MobiDB-lite"/>
    </source>
</evidence>
<dbReference type="EMBL" id="ML120400">
    <property type="protein sequence ID" value="RPA97937.1"/>
    <property type="molecule type" value="Genomic_DNA"/>
</dbReference>
<accession>A0A3N4JKY3</accession>
<protein>
    <submittedName>
        <fullName evidence="2">Uncharacterized protein</fullName>
    </submittedName>
</protein>
<evidence type="ECO:0000313" key="2">
    <source>
        <dbReference type="EMBL" id="RPA97937.1"/>
    </source>
</evidence>